<evidence type="ECO:0000313" key="11">
    <source>
        <dbReference type="EMBL" id="KAE8263845.1"/>
    </source>
</evidence>
<dbReference type="GO" id="GO:0071031">
    <property type="term" value="P:nuclear mRNA surveillance of mRNA 3'-end processing"/>
    <property type="evidence" value="ECO:0007669"/>
    <property type="project" value="TreeGrafter"/>
</dbReference>
<dbReference type="GO" id="GO:0071038">
    <property type="term" value="P:TRAMP-dependent tRNA surveillance pathway"/>
    <property type="evidence" value="ECO:0007669"/>
    <property type="project" value="TreeGrafter"/>
</dbReference>
<keyword evidence="12" id="KW-1185">Reference proteome</keyword>
<keyword evidence="7" id="KW-0539">Nucleus</keyword>
<feature type="compositionally biased region" description="Basic and acidic residues" evidence="9">
    <location>
        <begin position="412"/>
        <end position="432"/>
    </location>
</feature>
<feature type="compositionally biased region" description="Low complexity" evidence="9">
    <location>
        <begin position="151"/>
        <end position="175"/>
    </location>
</feature>
<evidence type="ECO:0000256" key="1">
    <source>
        <dbReference type="ARBA" id="ARBA00004123"/>
    </source>
</evidence>
<organism evidence="11 12">
    <name type="scientific">Tilletia walkeri</name>
    <dbReference type="NCBI Taxonomy" id="117179"/>
    <lineage>
        <taxon>Eukaryota</taxon>
        <taxon>Fungi</taxon>
        <taxon>Dikarya</taxon>
        <taxon>Basidiomycota</taxon>
        <taxon>Ustilaginomycotina</taxon>
        <taxon>Exobasidiomycetes</taxon>
        <taxon>Tilletiales</taxon>
        <taxon>Tilletiaceae</taxon>
        <taxon>Tilletia</taxon>
    </lineage>
</organism>
<dbReference type="Proteomes" id="UP000078113">
    <property type="component" value="Unassembled WGS sequence"/>
</dbReference>
<accession>A0A8X7N2H1</accession>
<feature type="compositionally biased region" description="Basic and acidic residues" evidence="9">
    <location>
        <begin position="551"/>
        <end position="608"/>
    </location>
</feature>
<dbReference type="GO" id="GO:0071035">
    <property type="term" value="P:nuclear polyadenylation-dependent rRNA catabolic process"/>
    <property type="evidence" value="ECO:0007669"/>
    <property type="project" value="TreeGrafter"/>
</dbReference>
<keyword evidence="3" id="KW-0479">Metal-binding</keyword>
<dbReference type="PANTHER" id="PTHR46543:SF1">
    <property type="entry name" value="ZINC FINGER CCHC DOMAIN-CONTAINING PROTEIN 7"/>
    <property type="match status" value="1"/>
</dbReference>
<feature type="compositionally biased region" description="Gly residues" evidence="9">
    <location>
        <begin position="880"/>
        <end position="905"/>
    </location>
</feature>
<dbReference type="EMBL" id="LWDG02000603">
    <property type="protein sequence ID" value="KAE8263845.1"/>
    <property type="molecule type" value="Genomic_DNA"/>
</dbReference>
<feature type="compositionally biased region" description="Basic residues" evidence="9">
    <location>
        <begin position="974"/>
        <end position="986"/>
    </location>
</feature>
<feature type="domain" description="CCHC-type" evidence="10">
    <location>
        <begin position="323"/>
        <end position="338"/>
    </location>
</feature>
<dbReference type="PROSITE" id="PS50158">
    <property type="entry name" value="ZF_CCHC"/>
    <property type="match status" value="2"/>
</dbReference>
<dbReference type="GO" id="GO:0071037">
    <property type="term" value="P:nuclear polyadenylation-dependent snRNA catabolic process"/>
    <property type="evidence" value="ECO:0007669"/>
    <property type="project" value="TreeGrafter"/>
</dbReference>
<keyword evidence="5 8" id="KW-0863">Zinc-finger</keyword>
<evidence type="ECO:0000256" key="9">
    <source>
        <dbReference type="SAM" id="MobiDB-lite"/>
    </source>
</evidence>
<evidence type="ECO:0000256" key="4">
    <source>
        <dbReference type="ARBA" id="ARBA00022737"/>
    </source>
</evidence>
<name>A0A8X7N2H1_9BASI</name>
<feature type="compositionally biased region" description="Basic and acidic residues" evidence="9">
    <location>
        <begin position="643"/>
        <end position="652"/>
    </location>
</feature>
<comment type="subcellular location">
    <subcellularLocation>
        <location evidence="1">Nucleus</location>
    </subcellularLocation>
</comment>
<reference evidence="11" key="1">
    <citation type="submission" date="2016-04" db="EMBL/GenBank/DDBJ databases">
        <authorList>
            <person name="Nguyen H.D."/>
            <person name="Samba Siva P."/>
            <person name="Cullis J."/>
            <person name="Levesque C.A."/>
            <person name="Hambleton S."/>
        </authorList>
    </citation>
    <scope>NUCLEOTIDE SEQUENCE</scope>
    <source>
        <strain evidence="11">DAOMC 236422</strain>
    </source>
</reference>
<evidence type="ECO:0000256" key="5">
    <source>
        <dbReference type="ARBA" id="ARBA00022771"/>
    </source>
</evidence>
<feature type="compositionally biased region" description="Acidic residues" evidence="9">
    <location>
        <begin position="725"/>
        <end position="734"/>
    </location>
</feature>
<evidence type="ECO:0000256" key="7">
    <source>
        <dbReference type="ARBA" id="ARBA00023242"/>
    </source>
</evidence>
<feature type="region of interest" description="Disordered" evidence="9">
    <location>
        <begin position="1"/>
        <end position="107"/>
    </location>
</feature>
<dbReference type="GO" id="GO:0006397">
    <property type="term" value="P:mRNA processing"/>
    <property type="evidence" value="ECO:0007669"/>
    <property type="project" value="UniProtKB-KW"/>
</dbReference>
<feature type="compositionally biased region" description="Acidic residues" evidence="9">
    <location>
        <begin position="41"/>
        <end position="51"/>
    </location>
</feature>
<dbReference type="SMART" id="SM00343">
    <property type="entry name" value="ZnF_C2HC"/>
    <property type="match status" value="5"/>
</dbReference>
<evidence type="ECO:0000256" key="2">
    <source>
        <dbReference type="ARBA" id="ARBA00022664"/>
    </source>
</evidence>
<evidence type="ECO:0000256" key="3">
    <source>
        <dbReference type="ARBA" id="ARBA00022723"/>
    </source>
</evidence>
<dbReference type="Pfam" id="PF00098">
    <property type="entry name" value="zf-CCHC"/>
    <property type="match status" value="2"/>
</dbReference>
<feature type="compositionally biased region" description="Acidic residues" evidence="9">
    <location>
        <begin position="797"/>
        <end position="822"/>
    </location>
</feature>
<evidence type="ECO:0000259" key="10">
    <source>
        <dbReference type="PROSITE" id="PS50158"/>
    </source>
</evidence>
<sequence length="1019" mass="107757">MSSSAAGAHRSRPSQEGANSADADMLMLSSTDEEGGRIQEAEDLELEDGAIDELHAQRESRSALNAVADWSQPGGSAGRSGRPEEIPASAAGGRGAGGGEDDTVMEGGLDLFVIDNNPDMSLLRAASPESGAAPADASTQDADGNVEAHDTATASATAPTAAAGATPASGGTAAGANASIDTNAATDPTASIQQLENAPSTGAQTQHLAGPGEHVLTNGLLLPSNIILDGEDLQSMGAHLQNGAGGGEEGDGQDLGEYEQLDASRTATRYYEEEKEEQRKAKETCHKCGEQGHIGRKCPHIKCLKCGAIDEHSTGSCPLALQCFRCGQVGHMSRDCKNKAAPGSSSRECERCGSQSHRAATCPTLWRIYVYNSAAEYAEARQKKHDALQRELVETGGDFNNHLGSSSGGGKKGKEKEGRKGKEADKDIDLGKPRRDWDPATRWCYNCGMKGNHWGDDCPNQRSGSNHYSSFNRNNNTRTLEPGIFSERISRLGPFAHELERAPPLAGPGGLPSSTFDFEIGDGARMHLSADPYSMRADRAAASYGYGSSSRRGDDLLDRFDRRSGGRDHDRDRGRDRYDDRERERARDRERDKYGRRRWDDEVARGLRADGPTNWRGSGRQFEGRASGHAGADNGDEEDPDDWFAKRGERPSKRSKQADGSSSTNTLSSQRRRDREDDEEGSRSSRSKRSRDGSSLLDRLAGSDNKGSSSRRGGSGGRNGGGYRDDDEDMDVEEVSGSNRQEKGKGRQTGNGDPLSPSRTLGASGVISLLSEDEDEDGDEDYRPNRRSRGRGRQFKDDDDLSPMEDQSFEVDQDEDDDEIEFDASRSSIRTSGSYTSIGRNHLGGPAYGPNSGGAVNSYPPQEVKFNLQTGGHSIMGASREGGGGGGGGSGRGVGARGNAGGFVSVGGQPVKLPKRKRNKGGGGGGHLERGEGSVAGSASGSGGGRRKKKYRQGSAAPSSSGSGVKIEGDHKPGKGKKNGGKKKKGGGGGGGNGGVKREGSAGLPPVKREFQPQFRGGY</sequence>
<evidence type="ECO:0000256" key="6">
    <source>
        <dbReference type="ARBA" id="ARBA00022833"/>
    </source>
</evidence>
<protein>
    <recommendedName>
        <fullName evidence="10">CCHC-type domain-containing protein</fullName>
    </recommendedName>
</protein>
<dbReference type="SUPFAM" id="SSF57756">
    <property type="entry name" value="Retrovirus zinc finger-like domains"/>
    <property type="match status" value="1"/>
</dbReference>
<feature type="compositionally biased region" description="Low complexity" evidence="9">
    <location>
        <begin position="953"/>
        <end position="964"/>
    </location>
</feature>
<dbReference type="GO" id="GO:0071039">
    <property type="term" value="P:nuclear polyadenylation-dependent CUT catabolic process"/>
    <property type="evidence" value="ECO:0007669"/>
    <property type="project" value="TreeGrafter"/>
</dbReference>
<feature type="compositionally biased region" description="Polar residues" evidence="9">
    <location>
        <begin position="825"/>
        <end position="839"/>
    </location>
</feature>
<dbReference type="Gene3D" id="4.10.60.10">
    <property type="entry name" value="Zinc finger, CCHC-type"/>
    <property type="match status" value="3"/>
</dbReference>
<dbReference type="AlphaFoldDB" id="A0A8X7N2H1"/>
<reference evidence="11" key="2">
    <citation type="journal article" date="2019" name="IMA Fungus">
        <title>Genome sequencing and comparison of five Tilletia species to identify candidate genes for the detection of regulated species infecting wheat.</title>
        <authorList>
            <person name="Nguyen H.D.T."/>
            <person name="Sultana T."/>
            <person name="Kesanakurti P."/>
            <person name="Hambleton S."/>
        </authorList>
    </citation>
    <scope>NUCLEOTIDE SEQUENCE</scope>
    <source>
        <strain evidence="11">DAOMC 236422</strain>
    </source>
</reference>
<dbReference type="GO" id="GO:0031499">
    <property type="term" value="C:TRAMP complex"/>
    <property type="evidence" value="ECO:0007669"/>
    <property type="project" value="TreeGrafter"/>
</dbReference>
<dbReference type="GO" id="GO:0071036">
    <property type="term" value="P:nuclear polyadenylation-dependent snoRNA catabolic process"/>
    <property type="evidence" value="ECO:0007669"/>
    <property type="project" value="TreeGrafter"/>
</dbReference>
<dbReference type="PANTHER" id="PTHR46543">
    <property type="entry name" value="ZINC FINGER CCHC DOMAIN-CONTAINING PROTEIN 7"/>
    <property type="match status" value="1"/>
</dbReference>
<feature type="region of interest" description="Disordered" evidence="9">
    <location>
        <begin position="122"/>
        <end position="175"/>
    </location>
</feature>
<dbReference type="InterPro" id="IPR051644">
    <property type="entry name" value="TRAMP_AT-DNA-binding"/>
</dbReference>
<feature type="compositionally biased region" description="Acidic residues" evidence="9">
    <location>
        <begin position="771"/>
        <end position="780"/>
    </location>
</feature>
<dbReference type="GO" id="GO:0003723">
    <property type="term" value="F:RNA binding"/>
    <property type="evidence" value="ECO:0007669"/>
    <property type="project" value="TreeGrafter"/>
</dbReference>
<feature type="region of interest" description="Disordered" evidence="9">
    <location>
        <begin position="396"/>
        <end position="432"/>
    </location>
</feature>
<gene>
    <name evidence="11" type="ORF">A4X09_0g7126</name>
</gene>
<evidence type="ECO:0000256" key="8">
    <source>
        <dbReference type="PROSITE-ProRule" id="PRU00047"/>
    </source>
</evidence>
<feature type="compositionally biased region" description="Low complexity" evidence="9">
    <location>
        <begin position="693"/>
        <end position="712"/>
    </location>
</feature>
<dbReference type="InterPro" id="IPR001878">
    <property type="entry name" value="Znf_CCHC"/>
</dbReference>
<comment type="caution">
    <text evidence="11">The sequence shown here is derived from an EMBL/GenBank/DDBJ whole genome shotgun (WGS) entry which is preliminary data.</text>
</comment>
<feature type="domain" description="CCHC-type" evidence="10">
    <location>
        <begin position="285"/>
        <end position="299"/>
    </location>
</feature>
<keyword evidence="2" id="KW-0507">mRNA processing</keyword>
<proteinExistence type="predicted"/>
<feature type="compositionally biased region" description="Basic and acidic residues" evidence="9">
    <location>
        <begin position="52"/>
        <end position="61"/>
    </location>
</feature>
<feature type="compositionally biased region" description="Gly residues" evidence="9">
    <location>
        <begin position="713"/>
        <end position="722"/>
    </location>
</feature>
<keyword evidence="6" id="KW-0862">Zinc</keyword>
<keyword evidence="4" id="KW-0677">Repeat</keyword>
<dbReference type="InterPro" id="IPR036875">
    <property type="entry name" value="Znf_CCHC_sf"/>
</dbReference>
<evidence type="ECO:0000313" key="12">
    <source>
        <dbReference type="Proteomes" id="UP000078113"/>
    </source>
</evidence>
<feature type="region of interest" description="Disordered" evidence="9">
    <location>
        <begin position="544"/>
        <end position="1019"/>
    </location>
</feature>
<dbReference type="GO" id="GO:0008270">
    <property type="term" value="F:zinc ion binding"/>
    <property type="evidence" value="ECO:0007669"/>
    <property type="project" value="UniProtKB-KW"/>
</dbReference>